<dbReference type="PANTHER" id="PTHR30478:SF0">
    <property type="entry name" value="BETA SLIDING CLAMP"/>
    <property type="match status" value="1"/>
</dbReference>
<dbReference type="SUPFAM" id="SSF55979">
    <property type="entry name" value="DNA clamp"/>
    <property type="match status" value="3"/>
</dbReference>
<protein>
    <recommendedName>
        <fullName evidence="3 10">Beta sliding clamp</fullName>
    </recommendedName>
</protein>
<evidence type="ECO:0000256" key="5">
    <source>
        <dbReference type="ARBA" id="ARBA00022679"/>
    </source>
</evidence>
<dbReference type="GO" id="GO:0003887">
    <property type="term" value="F:DNA-directed DNA polymerase activity"/>
    <property type="evidence" value="ECO:0007669"/>
    <property type="project" value="UniProtKB-UniRule"/>
</dbReference>
<evidence type="ECO:0000256" key="10">
    <source>
        <dbReference type="PIRNR" id="PIRNR000804"/>
    </source>
</evidence>
<proteinExistence type="inferred from homology"/>
<evidence type="ECO:0000256" key="7">
    <source>
        <dbReference type="ARBA" id="ARBA00022705"/>
    </source>
</evidence>
<evidence type="ECO:0000256" key="8">
    <source>
        <dbReference type="ARBA" id="ARBA00022932"/>
    </source>
</evidence>
<dbReference type="AlphaFoldDB" id="A0A1J5GT00"/>
<dbReference type="Pfam" id="PF02768">
    <property type="entry name" value="DNA_pol3_beta_3"/>
    <property type="match status" value="1"/>
</dbReference>
<dbReference type="NCBIfam" id="TIGR00663">
    <property type="entry name" value="dnan"/>
    <property type="match status" value="1"/>
</dbReference>
<dbReference type="Gene3D" id="3.10.150.10">
    <property type="entry name" value="DNA Polymerase III, subunit A, domain 2"/>
    <property type="match status" value="1"/>
</dbReference>
<dbReference type="PANTHER" id="PTHR30478">
    <property type="entry name" value="DNA POLYMERASE III SUBUNIT BETA"/>
    <property type="match status" value="1"/>
</dbReference>
<sequence length="390" mass="44762">MKVVCTQENLLYGIQIVQKGISNRIGLPIYNGILFEASNDNIVHLFATDLEIGIDCYIPAQVIETGSTVIPNKIISELIRKFPVGKIELECMENNIITIKENNSNYKILGFSAEEFSNFPEIKMRTKIKLTQKIFKEAIQQVIFAASKDENRTFLNGALLKIIGNKMEIVTTDSHRLSVKNITVLNIEKSSTEETDELEVIIPFRALLELSKLLLDDEDVFIEIKISEKQIMFILFPDIQKNCIRIFSRLIEGQFPNYHQIIPDSFKTEIKIDTNDFRNKMERISLFVREDLNTVRIEVTNKEDAEKIEKCEITLKAESPTVGEALEKISCLKEGEDIIITFNPDYILDVLKIIKTEHTIIKLNDPLNPVIITPEEDKDYTYILMPVRTD</sequence>
<dbReference type="Pfam" id="PF02767">
    <property type="entry name" value="DNA_pol3_beta_2"/>
    <property type="match status" value="1"/>
</dbReference>
<dbReference type="InterPro" id="IPR001001">
    <property type="entry name" value="DNA_polIII_beta"/>
</dbReference>
<dbReference type="PIRSF" id="PIRSF000804">
    <property type="entry name" value="DNA_pol_III_b"/>
    <property type="match status" value="1"/>
</dbReference>
<evidence type="ECO:0000256" key="3">
    <source>
        <dbReference type="ARBA" id="ARBA00021035"/>
    </source>
</evidence>
<dbReference type="InterPro" id="IPR046938">
    <property type="entry name" value="DNA_clamp_sf"/>
</dbReference>
<dbReference type="GO" id="GO:0003677">
    <property type="term" value="F:DNA binding"/>
    <property type="evidence" value="ECO:0007669"/>
    <property type="project" value="UniProtKB-UniRule"/>
</dbReference>
<evidence type="ECO:0000256" key="2">
    <source>
        <dbReference type="ARBA" id="ARBA00010752"/>
    </source>
</evidence>
<keyword evidence="9" id="KW-0238">DNA-binding</keyword>
<organism evidence="14 15">
    <name type="scientific">Candidatus Infernicultor aquiphilus</name>
    <dbReference type="NCBI Taxonomy" id="1805029"/>
    <lineage>
        <taxon>Bacteria</taxon>
        <taxon>Pseudomonadati</taxon>
        <taxon>Atribacterota</taxon>
        <taxon>Candidatus Phoenicimicrobiia</taxon>
        <taxon>Candidatus Pheonicimicrobiales</taxon>
        <taxon>Candidatus Phoenicimicrobiaceae</taxon>
        <taxon>Candidatus Infernicultor</taxon>
    </lineage>
</organism>
<comment type="function">
    <text evidence="10">Confers DNA tethering and processivity to DNA polymerases and other proteins. Acts as a clamp, forming a ring around DNA (a reaction catalyzed by the clamp-loading complex) which diffuses in an ATP-independent manner freely and bidirectionally along dsDNA. Initially characterized for its ability to contact the catalytic subunit of DNA polymerase III (Pol III), a complex, multichain enzyme responsible for most of the replicative synthesis in bacteria; Pol III exhibits 3'-5' exonuclease proofreading activity. The beta chain is required for initiation of replication as well as for processivity of DNA replication.</text>
</comment>
<dbReference type="STRING" id="1805029.AUK42_04420"/>
<evidence type="ECO:0000313" key="15">
    <source>
        <dbReference type="Proteomes" id="UP000182763"/>
    </source>
</evidence>
<dbReference type="Pfam" id="PF00712">
    <property type="entry name" value="DNA_pol3_beta"/>
    <property type="match status" value="1"/>
</dbReference>
<name>A0A1J5GT00_9BACT</name>
<dbReference type="InterPro" id="IPR022635">
    <property type="entry name" value="DNA_polIII_beta_C"/>
</dbReference>
<comment type="caution">
    <text evidence="14">The sequence shown here is derived from an EMBL/GenBank/DDBJ whole genome shotgun (WGS) entry which is preliminary data.</text>
</comment>
<evidence type="ECO:0000256" key="1">
    <source>
        <dbReference type="ARBA" id="ARBA00004496"/>
    </source>
</evidence>
<keyword evidence="6 10" id="KW-0548">Nucleotidyltransferase</keyword>
<evidence type="ECO:0000256" key="6">
    <source>
        <dbReference type="ARBA" id="ARBA00022695"/>
    </source>
</evidence>
<keyword evidence="5 10" id="KW-0808">Transferase</keyword>
<keyword evidence="4 10" id="KW-0963">Cytoplasm</keyword>
<evidence type="ECO:0000259" key="13">
    <source>
        <dbReference type="Pfam" id="PF02768"/>
    </source>
</evidence>
<reference evidence="14 15" key="1">
    <citation type="journal article" date="2016" name="Environ. Microbiol.">
        <title>Genomic resolution of a cold subsurface aquifer community provides metabolic insights for novel microbes adapted to high CO concentrations.</title>
        <authorList>
            <person name="Probst A.J."/>
            <person name="Castelle C.J."/>
            <person name="Singh A."/>
            <person name="Brown C.T."/>
            <person name="Anantharaman K."/>
            <person name="Sharon I."/>
            <person name="Hug L.A."/>
            <person name="Burstein D."/>
            <person name="Emerson J.B."/>
            <person name="Thomas B.C."/>
            <person name="Banfield J.F."/>
        </authorList>
    </citation>
    <scope>NUCLEOTIDE SEQUENCE [LARGE SCALE GENOMIC DNA]</scope>
    <source>
        <strain evidence="14">CG2_30_33_13</strain>
    </source>
</reference>
<feature type="domain" description="DNA polymerase III beta sliding clamp C-terminal" evidence="13">
    <location>
        <begin position="260"/>
        <end position="388"/>
    </location>
</feature>
<dbReference type="CDD" id="cd00140">
    <property type="entry name" value="beta_clamp"/>
    <property type="match status" value="1"/>
</dbReference>
<comment type="similarity">
    <text evidence="2 10">Belongs to the beta sliding clamp family.</text>
</comment>
<comment type="subunit">
    <text evidence="10">Forms a ring-shaped head-to-tail homodimer around DNA.</text>
</comment>
<gene>
    <name evidence="14" type="ORF">AUK42_04420</name>
</gene>
<feature type="domain" description="DNA polymerase III beta sliding clamp central" evidence="12">
    <location>
        <begin position="130"/>
        <end position="257"/>
    </location>
</feature>
<keyword evidence="7 10" id="KW-0235">DNA replication</keyword>
<comment type="subcellular location">
    <subcellularLocation>
        <location evidence="1 10">Cytoplasm</location>
    </subcellularLocation>
</comment>
<accession>A0A1J5GT00</accession>
<evidence type="ECO:0000259" key="12">
    <source>
        <dbReference type="Pfam" id="PF02767"/>
    </source>
</evidence>
<dbReference type="GO" id="GO:0005737">
    <property type="term" value="C:cytoplasm"/>
    <property type="evidence" value="ECO:0007669"/>
    <property type="project" value="UniProtKB-SubCell"/>
</dbReference>
<dbReference type="GO" id="GO:0006271">
    <property type="term" value="P:DNA strand elongation involved in DNA replication"/>
    <property type="evidence" value="ECO:0007669"/>
    <property type="project" value="TreeGrafter"/>
</dbReference>
<evidence type="ECO:0000259" key="11">
    <source>
        <dbReference type="Pfam" id="PF00712"/>
    </source>
</evidence>
<evidence type="ECO:0000313" key="14">
    <source>
        <dbReference type="EMBL" id="OIP70128.1"/>
    </source>
</evidence>
<dbReference type="Proteomes" id="UP000182763">
    <property type="component" value="Unassembled WGS sequence"/>
</dbReference>
<dbReference type="InterPro" id="IPR022637">
    <property type="entry name" value="DNA_polIII_beta_cen"/>
</dbReference>
<evidence type="ECO:0000256" key="9">
    <source>
        <dbReference type="ARBA" id="ARBA00023125"/>
    </source>
</evidence>
<evidence type="ECO:0000256" key="4">
    <source>
        <dbReference type="ARBA" id="ARBA00022490"/>
    </source>
</evidence>
<dbReference type="Gene3D" id="3.70.10.10">
    <property type="match status" value="1"/>
</dbReference>
<dbReference type="GO" id="GO:0008408">
    <property type="term" value="F:3'-5' exonuclease activity"/>
    <property type="evidence" value="ECO:0007669"/>
    <property type="project" value="InterPro"/>
</dbReference>
<dbReference type="GO" id="GO:0009360">
    <property type="term" value="C:DNA polymerase III complex"/>
    <property type="evidence" value="ECO:0007669"/>
    <property type="project" value="InterPro"/>
</dbReference>
<feature type="domain" description="DNA polymerase III beta sliding clamp N-terminal" evidence="11">
    <location>
        <begin position="1"/>
        <end position="119"/>
    </location>
</feature>
<dbReference type="SMART" id="SM00480">
    <property type="entry name" value="POL3Bc"/>
    <property type="match status" value="1"/>
</dbReference>
<dbReference type="InterPro" id="IPR022634">
    <property type="entry name" value="DNA_polIII_beta_N"/>
</dbReference>
<keyword evidence="8 10" id="KW-0239">DNA-directed DNA polymerase</keyword>
<dbReference type="EMBL" id="MNYY01000089">
    <property type="protein sequence ID" value="OIP70128.1"/>
    <property type="molecule type" value="Genomic_DNA"/>
</dbReference>